<feature type="region of interest" description="Disordered" evidence="1">
    <location>
        <begin position="27"/>
        <end position="97"/>
    </location>
</feature>
<evidence type="ECO:0000313" key="2">
    <source>
        <dbReference type="EMBL" id="KAG2181653.1"/>
    </source>
</evidence>
<gene>
    <name evidence="2" type="ORF">INT44_008468</name>
</gene>
<evidence type="ECO:0000256" key="1">
    <source>
        <dbReference type="SAM" id="MobiDB-lite"/>
    </source>
</evidence>
<feature type="region of interest" description="Disordered" evidence="1">
    <location>
        <begin position="301"/>
        <end position="329"/>
    </location>
</feature>
<dbReference type="EMBL" id="JAEPRA010000008">
    <property type="protein sequence ID" value="KAG2181653.1"/>
    <property type="molecule type" value="Genomic_DNA"/>
</dbReference>
<dbReference type="AlphaFoldDB" id="A0A8H7PWQ5"/>
<feature type="compositionally biased region" description="Low complexity" evidence="1">
    <location>
        <begin position="263"/>
        <end position="277"/>
    </location>
</feature>
<feature type="compositionally biased region" description="Low complexity" evidence="1">
    <location>
        <begin position="229"/>
        <end position="253"/>
    </location>
</feature>
<evidence type="ECO:0000313" key="3">
    <source>
        <dbReference type="Proteomes" id="UP000612746"/>
    </source>
</evidence>
<comment type="caution">
    <text evidence="2">The sequence shown here is derived from an EMBL/GenBank/DDBJ whole genome shotgun (WGS) entry which is preliminary data.</text>
</comment>
<feature type="region of interest" description="Disordered" evidence="1">
    <location>
        <begin position="226"/>
        <end position="288"/>
    </location>
</feature>
<accession>A0A8H7PWQ5</accession>
<name>A0A8H7PWQ5_9FUNG</name>
<protein>
    <submittedName>
        <fullName evidence="2">Uncharacterized protein</fullName>
    </submittedName>
</protein>
<proteinExistence type="predicted"/>
<feature type="region of interest" description="Disordered" evidence="1">
    <location>
        <begin position="156"/>
        <end position="180"/>
    </location>
</feature>
<reference evidence="2" key="1">
    <citation type="submission" date="2020-12" db="EMBL/GenBank/DDBJ databases">
        <title>Metabolic potential, ecology and presence of endohyphal bacteria is reflected in genomic diversity of Mucoromycotina.</title>
        <authorList>
            <person name="Muszewska A."/>
            <person name="Okrasinska A."/>
            <person name="Steczkiewicz K."/>
            <person name="Drgas O."/>
            <person name="Orlowska M."/>
            <person name="Perlinska-Lenart U."/>
            <person name="Aleksandrzak-Piekarczyk T."/>
            <person name="Szatraj K."/>
            <person name="Zielenkiewicz U."/>
            <person name="Pilsyk S."/>
            <person name="Malc E."/>
            <person name="Mieczkowski P."/>
            <person name="Kruszewska J.S."/>
            <person name="Biernat P."/>
            <person name="Pawlowska J."/>
        </authorList>
    </citation>
    <scope>NUCLEOTIDE SEQUENCE</scope>
    <source>
        <strain evidence="2">WA0000051536</strain>
    </source>
</reference>
<feature type="compositionally biased region" description="Low complexity" evidence="1">
    <location>
        <begin position="310"/>
        <end position="325"/>
    </location>
</feature>
<keyword evidence="3" id="KW-1185">Reference proteome</keyword>
<sequence>MHHHCKSKRAYVVALKRYLLRKRPYTTVRPTRPRPPIPPFRWRPRPMAVDIPPPDDPMDIDEPHELEVVECPPAPGVSSEPKGKDISPPTPRRKSRWECDFTPSPVVCLALDRSTASPVGKMAPPSPSPAVCSASSSLLSVSVSSVVLTEAVTTMPAPSARRRSRWECPPPTASSPSLSAVAPCGASSTALLEPCGVSLPASSVPSNVLSRAFIVPPPCDAWTSLGGNSASSSSPPGSSPVLSVASLPSLPASPRSPSPPSSSPVLSVADSPALPTLPRSPSPPGSSPVLSVAALLALPPSPVSPPGSPSSPASREASPAPACSPRWKGKGKAVDLAPLADLACGSSSCGASPPGTPRSNGKLPERPLLRKIAMPTGRFAIRSREFTFCQTSSSTSRFRSPSPPSEFRSWDRCRSPSPQGRKRQVRRRVAVPMQPAGSVLQPVTPTTTTTVCQRRCPEIPSSRDSTPPPPVASHDGIMSSMDCGDSFSPANGPVCALADDVEDVVDMLQPLDNFQVLEGATSQPGSPMVEGEEYDLRPPLAVLEDVGPSDEPMSGESEDVAGGGAVSIWQTLVAPAEALIELVN</sequence>
<dbReference type="Proteomes" id="UP000612746">
    <property type="component" value="Unassembled WGS sequence"/>
</dbReference>
<feature type="region of interest" description="Disordered" evidence="1">
    <location>
        <begin position="392"/>
        <end position="428"/>
    </location>
</feature>
<organism evidence="2 3">
    <name type="scientific">Umbelopsis vinacea</name>
    <dbReference type="NCBI Taxonomy" id="44442"/>
    <lineage>
        <taxon>Eukaryota</taxon>
        <taxon>Fungi</taxon>
        <taxon>Fungi incertae sedis</taxon>
        <taxon>Mucoromycota</taxon>
        <taxon>Mucoromycotina</taxon>
        <taxon>Umbelopsidomycetes</taxon>
        <taxon>Umbelopsidales</taxon>
        <taxon>Umbelopsidaceae</taxon>
        <taxon>Umbelopsis</taxon>
    </lineage>
</organism>